<dbReference type="SMART" id="SM00351">
    <property type="entry name" value="PAX"/>
    <property type="match status" value="1"/>
</dbReference>
<comment type="subcellular location">
    <subcellularLocation>
        <location evidence="1">Nucleus</location>
    </subcellularLocation>
</comment>
<dbReference type="AlphaFoldDB" id="A0A8C9XJH1"/>
<dbReference type="GO" id="GO:0030902">
    <property type="term" value="P:hindbrain development"/>
    <property type="evidence" value="ECO:0007669"/>
    <property type="project" value="UniProtKB-ARBA"/>
</dbReference>
<evidence type="ECO:0000313" key="10">
    <source>
        <dbReference type="Ensembl" id="ENSSLUP00000010719.1"/>
    </source>
</evidence>
<dbReference type="GO" id="GO:0048593">
    <property type="term" value="P:camera-type eye morphogenesis"/>
    <property type="evidence" value="ECO:0007669"/>
    <property type="project" value="UniProtKB-ARBA"/>
</dbReference>
<dbReference type="GO" id="GO:0005634">
    <property type="term" value="C:nucleus"/>
    <property type="evidence" value="ECO:0007669"/>
    <property type="project" value="UniProtKB-SubCell"/>
</dbReference>
<proteinExistence type="predicted"/>
<dbReference type="InterPro" id="IPR009057">
    <property type="entry name" value="Homeodomain-like_sf"/>
</dbReference>
<sequence>MFCHCAVFYKTFKKSRRHGGVNQLGGVFVNGRPLPDVVRQRIVELAHQGVRPCDISRQLRVSHGCVSKILGRYYETGSIKPGVIGGSKPKVATPKVVDKIADYKRQNPTMFAWEIRDRLLAEGVCDNDTVPSVSSINRIIRTKVQQPFHPSPDGSSLTPGHTIVPSTASPPVTSASNDPAGSYSINGILGIPRSNGEKRKRDEVYSTASFPGSVSRLLLFLLVDGSDGSGPNSDSQGSVESLRKHLRADAFTQQQLEALDRVFERPSYPDVFPTSEHIKPEQANEYSLPALNSSLDEVKPSLSSSVHPDLGPSVSQSYPVGRDMANTTLPGYPPHVPPTGQGSYPTSTLAGMVPGSEFSGNPYSHPQYTTYNDAWRFSNPALLSSPYYYSAASRGSAPPTAATAYDRH</sequence>
<keyword evidence="5" id="KW-0238">DNA-binding</keyword>
<protein>
    <submittedName>
        <fullName evidence="10">Paired box 2b</fullName>
    </submittedName>
</protein>
<keyword evidence="3" id="KW-0563">Paired box</keyword>
<evidence type="ECO:0000256" key="4">
    <source>
        <dbReference type="ARBA" id="ARBA00023015"/>
    </source>
</evidence>
<dbReference type="InterPro" id="IPR043565">
    <property type="entry name" value="PAX_fam"/>
</dbReference>
<dbReference type="GeneTree" id="ENSGT00940000157412"/>
<evidence type="ECO:0000256" key="7">
    <source>
        <dbReference type="ARBA" id="ARBA00023242"/>
    </source>
</evidence>
<evidence type="ECO:0000256" key="5">
    <source>
        <dbReference type="ARBA" id="ARBA00023125"/>
    </source>
</evidence>
<dbReference type="InterPro" id="IPR001523">
    <property type="entry name" value="Paired_dom"/>
</dbReference>
<dbReference type="InterPro" id="IPR036388">
    <property type="entry name" value="WH-like_DNA-bd_sf"/>
</dbReference>
<evidence type="ECO:0000256" key="6">
    <source>
        <dbReference type="ARBA" id="ARBA00023163"/>
    </source>
</evidence>
<dbReference type="PRINTS" id="PR00027">
    <property type="entry name" value="PAIREDBOX"/>
</dbReference>
<dbReference type="Gene3D" id="1.10.10.10">
    <property type="entry name" value="Winged helix-like DNA-binding domain superfamily/Winged helix DNA-binding domain"/>
    <property type="match status" value="2"/>
</dbReference>
<feature type="compositionally biased region" description="Basic and acidic residues" evidence="8">
    <location>
        <begin position="195"/>
        <end position="204"/>
    </location>
</feature>
<name>A0A8C9XJH1_SANLU</name>
<dbReference type="InterPro" id="IPR043182">
    <property type="entry name" value="PAIRED_DNA-bd_dom"/>
</dbReference>
<evidence type="ECO:0000256" key="3">
    <source>
        <dbReference type="ARBA" id="ARBA00022724"/>
    </source>
</evidence>
<dbReference type="CDD" id="cd00131">
    <property type="entry name" value="PAX"/>
    <property type="match status" value="1"/>
</dbReference>
<dbReference type="Ensembl" id="ENSSLUT00000011086.1">
    <property type="protein sequence ID" value="ENSSLUP00000010719.1"/>
    <property type="gene ID" value="ENSSLUG00000005014.1"/>
</dbReference>
<dbReference type="Pfam" id="PF00292">
    <property type="entry name" value="PAX"/>
    <property type="match status" value="1"/>
</dbReference>
<keyword evidence="4" id="KW-0805">Transcription regulation</keyword>
<dbReference type="GO" id="GO:0000978">
    <property type="term" value="F:RNA polymerase II cis-regulatory region sequence-specific DNA binding"/>
    <property type="evidence" value="ECO:0007669"/>
    <property type="project" value="TreeGrafter"/>
</dbReference>
<evidence type="ECO:0000313" key="11">
    <source>
        <dbReference type="Proteomes" id="UP000694568"/>
    </source>
</evidence>
<dbReference type="PROSITE" id="PS51057">
    <property type="entry name" value="PAIRED_2"/>
    <property type="match status" value="1"/>
</dbReference>
<accession>A0A8C9XJH1</accession>
<feature type="domain" description="Paired" evidence="9">
    <location>
        <begin position="17"/>
        <end position="143"/>
    </location>
</feature>
<evidence type="ECO:0000256" key="1">
    <source>
        <dbReference type="ARBA" id="ARBA00004123"/>
    </source>
</evidence>
<dbReference type="Proteomes" id="UP000694568">
    <property type="component" value="Unplaced"/>
</dbReference>
<gene>
    <name evidence="10" type="primary">pax2b</name>
</gene>
<dbReference type="InterPro" id="IPR022130">
    <property type="entry name" value="Pax2_C"/>
</dbReference>
<organism evidence="10 11">
    <name type="scientific">Sander lucioperca</name>
    <name type="common">Pike-perch</name>
    <name type="synonym">Perca lucioperca</name>
    <dbReference type="NCBI Taxonomy" id="283035"/>
    <lineage>
        <taxon>Eukaryota</taxon>
        <taxon>Metazoa</taxon>
        <taxon>Chordata</taxon>
        <taxon>Craniata</taxon>
        <taxon>Vertebrata</taxon>
        <taxon>Euteleostomi</taxon>
        <taxon>Actinopterygii</taxon>
        <taxon>Neopterygii</taxon>
        <taxon>Teleostei</taxon>
        <taxon>Neoteleostei</taxon>
        <taxon>Acanthomorphata</taxon>
        <taxon>Eupercaria</taxon>
        <taxon>Perciformes</taxon>
        <taxon>Percoidei</taxon>
        <taxon>Percidae</taxon>
        <taxon>Luciopercinae</taxon>
        <taxon>Sander</taxon>
    </lineage>
</organism>
<dbReference type="PROSITE" id="PS00034">
    <property type="entry name" value="PAIRED_1"/>
    <property type="match status" value="1"/>
</dbReference>
<dbReference type="Pfam" id="PF12403">
    <property type="entry name" value="Pax2_C"/>
    <property type="match status" value="1"/>
</dbReference>
<reference evidence="10" key="2">
    <citation type="submission" date="2025-09" db="UniProtKB">
        <authorList>
            <consortium name="Ensembl"/>
        </authorList>
    </citation>
    <scope>IDENTIFICATION</scope>
</reference>
<keyword evidence="11" id="KW-1185">Reference proteome</keyword>
<evidence type="ECO:0000256" key="2">
    <source>
        <dbReference type="ARBA" id="ARBA00022473"/>
    </source>
</evidence>
<dbReference type="PANTHER" id="PTHR45636">
    <property type="entry name" value="PAIRED BOX PROTEIN PAX-6-RELATED-RELATED"/>
    <property type="match status" value="1"/>
</dbReference>
<evidence type="ECO:0000256" key="8">
    <source>
        <dbReference type="SAM" id="MobiDB-lite"/>
    </source>
</evidence>
<keyword evidence="2" id="KW-0217">Developmental protein</keyword>
<dbReference type="GO" id="GO:0009952">
    <property type="term" value="P:anterior/posterior pattern specification"/>
    <property type="evidence" value="ECO:0007669"/>
    <property type="project" value="UniProtKB-ARBA"/>
</dbReference>
<dbReference type="GO" id="GO:0000981">
    <property type="term" value="F:DNA-binding transcription factor activity, RNA polymerase II-specific"/>
    <property type="evidence" value="ECO:0007669"/>
    <property type="project" value="TreeGrafter"/>
</dbReference>
<dbReference type="SUPFAM" id="SSF46689">
    <property type="entry name" value="Homeodomain-like"/>
    <property type="match status" value="1"/>
</dbReference>
<feature type="compositionally biased region" description="Low complexity" evidence="8">
    <location>
        <begin position="164"/>
        <end position="176"/>
    </location>
</feature>
<feature type="region of interest" description="Disordered" evidence="8">
    <location>
        <begin position="146"/>
        <end position="206"/>
    </location>
</feature>
<reference evidence="10" key="1">
    <citation type="submission" date="2025-08" db="UniProtKB">
        <authorList>
            <consortium name="Ensembl"/>
        </authorList>
    </citation>
    <scope>IDENTIFICATION</scope>
</reference>
<keyword evidence="7" id="KW-0539">Nucleus</keyword>
<keyword evidence="6" id="KW-0804">Transcription</keyword>
<dbReference type="PANTHER" id="PTHR45636:SF19">
    <property type="entry name" value="PAIRED BOX PROTEIN PAX-2"/>
    <property type="match status" value="1"/>
</dbReference>
<evidence type="ECO:0000259" key="9">
    <source>
        <dbReference type="PROSITE" id="PS51057"/>
    </source>
</evidence>